<reference evidence="1" key="2">
    <citation type="submission" date="2016-06" db="EMBL/GenBank/DDBJ databases">
        <title>The genome of a short-lived fish provides insights into sex chromosome evolution and the genetic control of aging.</title>
        <authorList>
            <person name="Reichwald K."/>
            <person name="Felder M."/>
            <person name="Petzold A."/>
            <person name="Koch P."/>
            <person name="Groth M."/>
            <person name="Platzer M."/>
        </authorList>
    </citation>
    <scope>NUCLEOTIDE SEQUENCE</scope>
    <source>
        <tissue evidence="1">Brain</tissue>
    </source>
</reference>
<protein>
    <submittedName>
        <fullName evidence="1">Nuclear speckle splicing regulatory protein 1</fullName>
    </submittedName>
</protein>
<proteinExistence type="predicted"/>
<sequence>KTRKLGSVFFFLRTEKRGRKIRDRHDRKTGKTKEN</sequence>
<reference evidence="1" key="1">
    <citation type="submission" date="2016-05" db="EMBL/GenBank/DDBJ databases">
        <authorList>
            <person name="Lavstsen T."/>
            <person name="Jespersen J.S."/>
        </authorList>
    </citation>
    <scope>NUCLEOTIDE SEQUENCE</scope>
    <source>
        <tissue evidence="1">Brain</tissue>
    </source>
</reference>
<feature type="non-terminal residue" evidence="1">
    <location>
        <position position="1"/>
    </location>
</feature>
<name>A0A1A8VAA5_NOTFU</name>
<feature type="non-terminal residue" evidence="1">
    <location>
        <position position="35"/>
    </location>
</feature>
<accession>A0A1A8VAA5</accession>
<evidence type="ECO:0000313" key="1">
    <source>
        <dbReference type="EMBL" id="SBS56537.1"/>
    </source>
</evidence>
<gene>
    <name evidence="1" type="primary">NSRP1</name>
</gene>
<organism evidence="1">
    <name type="scientific">Nothobranchius furzeri</name>
    <name type="common">Turquoise killifish</name>
    <dbReference type="NCBI Taxonomy" id="105023"/>
    <lineage>
        <taxon>Eukaryota</taxon>
        <taxon>Metazoa</taxon>
        <taxon>Chordata</taxon>
        <taxon>Craniata</taxon>
        <taxon>Vertebrata</taxon>
        <taxon>Euteleostomi</taxon>
        <taxon>Actinopterygii</taxon>
        <taxon>Neopterygii</taxon>
        <taxon>Teleostei</taxon>
        <taxon>Neoteleostei</taxon>
        <taxon>Acanthomorphata</taxon>
        <taxon>Ovalentaria</taxon>
        <taxon>Atherinomorphae</taxon>
        <taxon>Cyprinodontiformes</taxon>
        <taxon>Nothobranchiidae</taxon>
        <taxon>Nothobranchius</taxon>
    </lineage>
</organism>
<dbReference type="EMBL" id="HAEJ01016080">
    <property type="protein sequence ID" value="SBS56537.1"/>
    <property type="molecule type" value="Transcribed_RNA"/>
</dbReference>
<dbReference type="AlphaFoldDB" id="A0A1A8VAA5"/>